<keyword evidence="1" id="KW-0732">Signal</keyword>
<protein>
    <recommendedName>
        <fullName evidence="4">Lipoprotein</fullName>
    </recommendedName>
</protein>
<evidence type="ECO:0000313" key="2">
    <source>
        <dbReference type="EMBL" id="MDI9860664.1"/>
    </source>
</evidence>
<name>A0ABT6YB35_9BACT</name>
<proteinExistence type="predicted"/>
<reference evidence="2 3" key="1">
    <citation type="submission" date="2023-05" db="EMBL/GenBank/DDBJ databases">
        <title>Novel species of genus Flectobacillus isolated from stream in China.</title>
        <authorList>
            <person name="Lu H."/>
        </authorList>
    </citation>
    <scope>NUCLEOTIDE SEQUENCE [LARGE SCALE GENOMIC DNA]</scope>
    <source>
        <strain evidence="2 3">KCTC 42575</strain>
    </source>
</reference>
<organism evidence="2 3">
    <name type="scientific">Flectobacillus roseus</name>
    <dbReference type="NCBI Taxonomy" id="502259"/>
    <lineage>
        <taxon>Bacteria</taxon>
        <taxon>Pseudomonadati</taxon>
        <taxon>Bacteroidota</taxon>
        <taxon>Cytophagia</taxon>
        <taxon>Cytophagales</taxon>
        <taxon>Flectobacillaceae</taxon>
        <taxon>Flectobacillus</taxon>
    </lineage>
</organism>
<dbReference type="RefSeq" id="WP_095160217.1">
    <property type="nucleotide sequence ID" value="NZ_JASHIF010000012.1"/>
</dbReference>
<evidence type="ECO:0000256" key="1">
    <source>
        <dbReference type="SAM" id="SignalP"/>
    </source>
</evidence>
<evidence type="ECO:0008006" key="4">
    <source>
        <dbReference type="Google" id="ProtNLM"/>
    </source>
</evidence>
<keyword evidence="3" id="KW-1185">Reference proteome</keyword>
<evidence type="ECO:0000313" key="3">
    <source>
        <dbReference type="Proteomes" id="UP001236507"/>
    </source>
</evidence>
<dbReference type="PROSITE" id="PS51257">
    <property type="entry name" value="PROKAR_LIPOPROTEIN"/>
    <property type="match status" value="1"/>
</dbReference>
<dbReference type="Proteomes" id="UP001236507">
    <property type="component" value="Unassembled WGS sequence"/>
</dbReference>
<feature type="chain" id="PRO_5047217039" description="Lipoprotein" evidence="1">
    <location>
        <begin position="19"/>
        <end position="321"/>
    </location>
</feature>
<comment type="caution">
    <text evidence="2">The sequence shown here is derived from an EMBL/GenBank/DDBJ whole genome shotgun (WGS) entry which is preliminary data.</text>
</comment>
<sequence>MKKIAFLILFLASFAVLYSCNTIPDVVAPGPNNELPAATGKLDVSFTDPTLNANPEVLAGSGDNVTVTLLIKKSPDGGKPRVARVYVADKANYRGTTDQPLFEVKLKNVDEQTQTFEYTVSASTGVNYIHFDVQDNSGAISRKTLKISIGAEEQIASWNNIELGAQSNDLGSRFASSTGVVYKVCDIDSNIKFVDITYASTRTADEPQFLSNPERVLQGYSTTVPASNTDCGGSSTAGGNATYFQEAPVGIDFDAANNTTLQALSISSTKQSVLVKEGKIYAYSKGSGTKVKKGLIRVKSITKGTAAYAQGKVVFDVKIQK</sequence>
<accession>A0ABT6YB35</accession>
<feature type="signal peptide" evidence="1">
    <location>
        <begin position="1"/>
        <end position="18"/>
    </location>
</feature>
<dbReference type="EMBL" id="JASHIF010000012">
    <property type="protein sequence ID" value="MDI9860664.1"/>
    <property type="molecule type" value="Genomic_DNA"/>
</dbReference>
<gene>
    <name evidence="2" type="ORF">QM524_15720</name>
</gene>